<evidence type="ECO:0000313" key="2">
    <source>
        <dbReference type="EMBL" id="SDH54842.1"/>
    </source>
</evidence>
<dbReference type="AlphaFoldDB" id="A0A1G8DAZ4"/>
<name>A0A1G8DAZ4_9ACTN</name>
<keyword evidence="3" id="KW-1185">Reference proteome</keyword>
<reference evidence="2 3" key="1">
    <citation type="submission" date="2016-10" db="EMBL/GenBank/DDBJ databases">
        <authorList>
            <person name="de Groot N.N."/>
        </authorList>
    </citation>
    <scope>NUCLEOTIDE SEQUENCE [LARGE SCALE GENOMIC DNA]</scope>
    <source>
        <strain evidence="2 3">CGMCC 4.6533</strain>
    </source>
</reference>
<accession>A0A1G8DAZ4</accession>
<evidence type="ECO:0000256" key="1">
    <source>
        <dbReference type="SAM" id="MobiDB-lite"/>
    </source>
</evidence>
<proteinExistence type="predicted"/>
<dbReference type="STRING" id="633440.SAMN05421869_102519"/>
<dbReference type="Proteomes" id="UP000199202">
    <property type="component" value="Unassembled WGS sequence"/>
</dbReference>
<feature type="compositionally biased region" description="Basic and acidic residues" evidence="1">
    <location>
        <begin position="59"/>
        <end position="73"/>
    </location>
</feature>
<feature type="region of interest" description="Disordered" evidence="1">
    <location>
        <begin position="1"/>
        <end position="90"/>
    </location>
</feature>
<dbReference type="EMBL" id="FNDJ01000002">
    <property type="protein sequence ID" value="SDH54842.1"/>
    <property type="molecule type" value="Genomic_DNA"/>
</dbReference>
<sequence length="102" mass="10853">MPTLMPTRPATMAEAADAPLPATTREAEPVAAGTPRTDTRSASGPPATPADLMAPEPRLPVREQADSLAHIRGDDDDDDVTPAWPSSSTPPCCPTFPMWRLY</sequence>
<evidence type="ECO:0000313" key="3">
    <source>
        <dbReference type="Proteomes" id="UP000199202"/>
    </source>
</evidence>
<gene>
    <name evidence="2" type="ORF">SAMN05421869_102519</name>
</gene>
<feature type="compositionally biased region" description="Low complexity" evidence="1">
    <location>
        <begin position="81"/>
        <end position="90"/>
    </location>
</feature>
<protein>
    <submittedName>
        <fullName evidence="2">Uncharacterized protein</fullName>
    </submittedName>
</protein>
<organism evidence="2 3">
    <name type="scientific">Nonomuraea jiangxiensis</name>
    <dbReference type="NCBI Taxonomy" id="633440"/>
    <lineage>
        <taxon>Bacteria</taxon>
        <taxon>Bacillati</taxon>
        <taxon>Actinomycetota</taxon>
        <taxon>Actinomycetes</taxon>
        <taxon>Streptosporangiales</taxon>
        <taxon>Streptosporangiaceae</taxon>
        <taxon>Nonomuraea</taxon>
    </lineage>
</organism>